<dbReference type="Pfam" id="PF00067">
    <property type="entry name" value="p450"/>
    <property type="match status" value="1"/>
</dbReference>
<evidence type="ECO:0000256" key="3">
    <source>
        <dbReference type="ARBA" id="ARBA00022723"/>
    </source>
</evidence>
<dbReference type="GO" id="GO:0005506">
    <property type="term" value="F:iron ion binding"/>
    <property type="evidence" value="ECO:0007669"/>
    <property type="project" value="InterPro"/>
</dbReference>
<gene>
    <name evidence="7" type="ORF">FOZ60_004140</name>
</gene>
<dbReference type="GO" id="GO:0020037">
    <property type="term" value="F:heme binding"/>
    <property type="evidence" value="ECO:0007669"/>
    <property type="project" value="InterPro"/>
</dbReference>
<comment type="caution">
    <text evidence="7">The sequence shown here is derived from an EMBL/GenBank/DDBJ whole genome shotgun (WGS) entry which is preliminary data.</text>
</comment>
<dbReference type="PANTHER" id="PTHR24291:SF50">
    <property type="entry name" value="BIFUNCTIONAL ALBAFLAVENONE MONOOXYGENASE_TERPENE SYNTHASE"/>
    <property type="match status" value="1"/>
</dbReference>
<dbReference type="Proteomes" id="UP000541610">
    <property type="component" value="Unassembled WGS sequence"/>
</dbReference>
<proteinExistence type="inferred from homology"/>
<keyword evidence="6" id="KW-0503">Monooxygenase</keyword>
<dbReference type="InterPro" id="IPR036396">
    <property type="entry name" value="Cyt_P450_sf"/>
</dbReference>
<keyword evidence="5" id="KW-0408">Iron</keyword>
<comment type="similarity">
    <text evidence="1">Belongs to the cytochrome P450 family.</text>
</comment>
<keyword evidence="2" id="KW-0349">Heme</keyword>
<dbReference type="AlphaFoldDB" id="A0A7J6NUS8"/>
<organism evidence="7 8">
    <name type="scientific">Perkinsus olseni</name>
    <name type="common">Perkinsus atlanticus</name>
    <dbReference type="NCBI Taxonomy" id="32597"/>
    <lineage>
        <taxon>Eukaryota</taxon>
        <taxon>Sar</taxon>
        <taxon>Alveolata</taxon>
        <taxon>Perkinsozoa</taxon>
        <taxon>Perkinsea</taxon>
        <taxon>Perkinsida</taxon>
        <taxon>Perkinsidae</taxon>
        <taxon>Perkinsus</taxon>
    </lineage>
</organism>
<keyword evidence="3" id="KW-0479">Metal-binding</keyword>
<accession>A0A7J6NUS8</accession>
<dbReference type="GO" id="GO:0004497">
    <property type="term" value="F:monooxygenase activity"/>
    <property type="evidence" value="ECO:0007669"/>
    <property type="project" value="UniProtKB-KW"/>
</dbReference>
<dbReference type="OrthoDB" id="1470350at2759"/>
<keyword evidence="4" id="KW-0560">Oxidoreductase</keyword>
<dbReference type="Gene3D" id="1.10.630.10">
    <property type="entry name" value="Cytochrome P450"/>
    <property type="match status" value="1"/>
</dbReference>
<protein>
    <submittedName>
        <fullName evidence="7">Uncharacterized protein</fullName>
    </submittedName>
</protein>
<evidence type="ECO:0000313" key="7">
    <source>
        <dbReference type="EMBL" id="KAF4687316.1"/>
    </source>
</evidence>
<evidence type="ECO:0000256" key="4">
    <source>
        <dbReference type="ARBA" id="ARBA00023002"/>
    </source>
</evidence>
<evidence type="ECO:0000313" key="8">
    <source>
        <dbReference type="Proteomes" id="UP000541610"/>
    </source>
</evidence>
<evidence type="ECO:0000256" key="5">
    <source>
        <dbReference type="ARBA" id="ARBA00023004"/>
    </source>
</evidence>
<evidence type="ECO:0000256" key="6">
    <source>
        <dbReference type="ARBA" id="ARBA00023033"/>
    </source>
</evidence>
<dbReference type="InterPro" id="IPR002401">
    <property type="entry name" value="Cyt_P450_E_grp-I"/>
</dbReference>
<dbReference type="EMBL" id="JABANP010000190">
    <property type="protein sequence ID" value="KAF4687316.1"/>
    <property type="molecule type" value="Genomic_DNA"/>
</dbReference>
<sequence length="308" mass="34608">MNEDEAEVKGMVNSEGETWKRNRRLGAPAFNAVHCDAMLPKIAHVASKLAKEIKALSRDREGRILCKPEEWIPRCSLDILCVTTFGIDFNFLGGDGEAVNGKSKDVQNTINGYLEGVSLGLERAAFPLSTRNIFPFNLDPAVKNYHKYAKLLHEHCGDIIRARKEDRKLAKSGEKPDLLDKMLALPENDLIGNLSTFLIAGSDTASVTVSWALYYFCLYPDAQRRARAEVDSMEGIISTTKEDTERLPFLQCCVLETLRLQPPFGVMALSNTEGYKRRRRRVSRPHVIPPAPSEGDVPTRTWWNIFQA</sequence>
<dbReference type="InterPro" id="IPR001128">
    <property type="entry name" value="Cyt_P450"/>
</dbReference>
<dbReference type="PANTHER" id="PTHR24291">
    <property type="entry name" value="CYTOCHROME P450 FAMILY 4"/>
    <property type="match status" value="1"/>
</dbReference>
<dbReference type="PRINTS" id="PR00463">
    <property type="entry name" value="EP450I"/>
</dbReference>
<dbReference type="InterPro" id="IPR050196">
    <property type="entry name" value="Cytochrome_P450_Monoox"/>
</dbReference>
<evidence type="ECO:0000256" key="2">
    <source>
        <dbReference type="ARBA" id="ARBA00022617"/>
    </source>
</evidence>
<dbReference type="GO" id="GO:0016705">
    <property type="term" value="F:oxidoreductase activity, acting on paired donors, with incorporation or reduction of molecular oxygen"/>
    <property type="evidence" value="ECO:0007669"/>
    <property type="project" value="InterPro"/>
</dbReference>
<evidence type="ECO:0000256" key="1">
    <source>
        <dbReference type="ARBA" id="ARBA00010617"/>
    </source>
</evidence>
<name>A0A7J6NUS8_PEROL</name>
<dbReference type="SUPFAM" id="SSF48264">
    <property type="entry name" value="Cytochrome P450"/>
    <property type="match status" value="1"/>
</dbReference>
<reference evidence="7 8" key="1">
    <citation type="submission" date="2020-04" db="EMBL/GenBank/DDBJ databases">
        <title>Perkinsus olseni comparative genomics.</title>
        <authorList>
            <person name="Bogema D.R."/>
        </authorList>
    </citation>
    <scope>NUCLEOTIDE SEQUENCE [LARGE SCALE GENOMIC DNA]</scope>
    <source>
        <strain evidence="7">00978-12</strain>
    </source>
</reference>